<dbReference type="EMBL" id="JAKOGI010000592">
    <property type="protein sequence ID" value="KAJ8432677.1"/>
    <property type="molecule type" value="Genomic_DNA"/>
</dbReference>
<dbReference type="AlphaFoldDB" id="A0A9Q1JXJ0"/>
<protein>
    <recommendedName>
        <fullName evidence="3">Retrotransposon gag domain-containing protein</fullName>
    </recommendedName>
</protein>
<name>A0A9Q1JXJ0_9CARY</name>
<gene>
    <name evidence="1" type="ORF">Cgig2_034003</name>
</gene>
<reference evidence="1" key="1">
    <citation type="submission" date="2022-04" db="EMBL/GenBank/DDBJ databases">
        <title>Carnegiea gigantea Genome sequencing and assembly v2.</title>
        <authorList>
            <person name="Copetti D."/>
            <person name="Sanderson M.J."/>
            <person name="Burquez A."/>
            <person name="Wojciechowski M.F."/>
        </authorList>
    </citation>
    <scope>NUCLEOTIDE SEQUENCE</scope>
    <source>
        <strain evidence="1">SGP5-SGP5p</strain>
        <tissue evidence="1">Aerial part</tissue>
    </source>
</reference>
<dbReference type="OrthoDB" id="1740536at2759"/>
<evidence type="ECO:0000313" key="1">
    <source>
        <dbReference type="EMBL" id="KAJ8432677.1"/>
    </source>
</evidence>
<accession>A0A9Q1JXJ0</accession>
<proteinExistence type="predicted"/>
<comment type="caution">
    <text evidence="1">The sequence shown here is derived from an EMBL/GenBank/DDBJ whole genome shotgun (WGS) entry which is preliminary data.</text>
</comment>
<sequence length="190" mass="21407">MEAVSSMRPLPTFNYVPTAGYKPSHKNEWFHKRNHDCSPGHPSTTGPLGGLRGTRELCDCIHTIRNLLPVHGLSKSKPQGLRKELLGGGALLSTRQLGSTHVIRPHEASILMDVKGHTMLRKPQPMTAVPEPYNAWKYCKFHQQNGHSTVRCWELKKTLHELADKGQIDCFLNRGPQSLRKDHDLVLQEP</sequence>
<organism evidence="1 2">
    <name type="scientific">Carnegiea gigantea</name>
    <dbReference type="NCBI Taxonomy" id="171969"/>
    <lineage>
        <taxon>Eukaryota</taxon>
        <taxon>Viridiplantae</taxon>
        <taxon>Streptophyta</taxon>
        <taxon>Embryophyta</taxon>
        <taxon>Tracheophyta</taxon>
        <taxon>Spermatophyta</taxon>
        <taxon>Magnoliopsida</taxon>
        <taxon>eudicotyledons</taxon>
        <taxon>Gunneridae</taxon>
        <taxon>Pentapetalae</taxon>
        <taxon>Caryophyllales</taxon>
        <taxon>Cactineae</taxon>
        <taxon>Cactaceae</taxon>
        <taxon>Cactoideae</taxon>
        <taxon>Echinocereeae</taxon>
        <taxon>Carnegiea</taxon>
    </lineage>
</organism>
<evidence type="ECO:0008006" key="3">
    <source>
        <dbReference type="Google" id="ProtNLM"/>
    </source>
</evidence>
<evidence type="ECO:0000313" key="2">
    <source>
        <dbReference type="Proteomes" id="UP001153076"/>
    </source>
</evidence>
<keyword evidence="2" id="KW-1185">Reference proteome</keyword>
<dbReference type="Proteomes" id="UP001153076">
    <property type="component" value="Unassembled WGS sequence"/>
</dbReference>